<proteinExistence type="predicted"/>
<accession>A0A518HW67</accession>
<dbReference type="AlphaFoldDB" id="A0A518HW67"/>
<evidence type="ECO:0000313" key="1">
    <source>
        <dbReference type="EMBL" id="QDV45092.1"/>
    </source>
</evidence>
<name>A0A518HW67_9BACT</name>
<protein>
    <submittedName>
        <fullName evidence="1">Uncharacterized protein</fullName>
    </submittedName>
</protein>
<dbReference type="KEGG" id="snep:Enr13x_49650"/>
<keyword evidence="2" id="KW-1185">Reference proteome</keyword>
<evidence type="ECO:0000313" key="2">
    <source>
        <dbReference type="Proteomes" id="UP000319004"/>
    </source>
</evidence>
<gene>
    <name evidence="1" type="ORF">Enr13x_49650</name>
</gene>
<sequence length="456" mass="48966">MPLQRNPRRSSSNPQRRLRVEPLENRALLAAGLMGHAVEFAEKPFFVVNSDEASFTTPRIVKAIAARVATEPIVPQPAAPAESYRVSGEQLRITEPLSSHVKIAIAAVPRVAKATDGSIQLRGEPIHPFRVAAAIESRLEQLRGTSSDNPYVNTIVIDRAVRIRDFQDGGRPHQNTLADRDAVFAESAARAEFASRERAVAVSPLPLSSVDRSASVMDVALLSLSTSELAVTEVHGKSTRSTIPSSVVTRTAFTVDSAESNERGSRVNAPDVNGGMVELDTLEQLDRSPATVDTDQHASEPPWQIRQRTIDNIVENSESKSQADASGRASIIAIERSREGGLIAMNAVPLPAVTATGLVDRGDIRLDPSIGRFRSFQIAAAPGHGIHRRDTSETLVSLATSVENAVEVPESDAAAADFALLDSPVAYAGVAFVSAMILMVESRCQKDVRLKRKAGC</sequence>
<dbReference type="Proteomes" id="UP000319004">
    <property type="component" value="Chromosome"/>
</dbReference>
<dbReference type="EMBL" id="CP037423">
    <property type="protein sequence ID" value="QDV45092.1"/>
    <property type="molecule type" value="Genomic_DNA"/>
</dbReference>
<organism evidence="1 2">
    <name type="scientific">Stieleria neptunia</name>
    <dbReference type="NCBI Taxonomy" id="2527979"/>
    <lineage>
        <taxon>Bacteria</taxon>
        <taxon>Pseudomonadati</taxon>
        <taxon>Planctomycetota</taxon>
        <taxon>Planctomycetia</taxon>
        <taxon>Pirellulales</taxon>
        <taxon>Pirellulaceae</taxon>
        <taxon>Stieleria</taxon>
    </lineage>
</organism>
<reference evidence="1 2" key="1">
    <citation type="submission" date="2019-03" db="EMBL/GenBank/DDBJ databases">
        <title>Deep-cultivation of Planctomycetes and their phenomic and genomic characterization uncovers novel biology.</title>
        <authorList>
            <person name="Wiegand S."/>
            <person name="Jogler M."/>
            <person name="Boedeker C."/>
            <person name="Pinto D."/>
            <person name="Vollmers J."/>
            <person name="Rivas-Marin E."/>
            <person name="Kohn T."/>
            <person name="Peeters S.H."/>
            <person name="Heuer A."/>
            <person name="Rast P."/>
            <person name="Oberbeckmann S."/>
            <person name="Bunk B."/>
            <person name="Jeske O."/>
            <person name="Meyerdierks A."/>
            <person name="Storesund J.E."/>
            <person name="Kallscheuer N."/>
            <person name="Luecker S."/>
            <person name="Lage O.M."/>
            <person name="Pohl T."/>
            <person name="Merkel B.J."/>
            <person name="Hornburger P."/>
            <person name="Mueller R.-W."/>
            <person name="Bruemmer F."/>
            <person name="Labrenz M."/>
            <person name="Spormann A.M."/>
            <person name="Op den Camp H."/>
            <person name="Overmann J."/>
            <person name="Amann R."/>
            <person name="Jetten M.S.M."/>
            <person name="Mascher T."/>
            <person name="Medema M.H."/>
            <person name="Devos D.P."/>
            <person name="Kaster A.-K."/>
            <person name="Ovreas L."/>
            <person name="Rohde M."/>
            <person name="Galperin M.Y."/>
            <person name="Jogler C."/>
        </authorList>
    </citation>
    <scope>NUCLEOTIDE SEQUENCE [LARGE SCALE GENOMIC DNA]</scope>
    <source>
        <strain evidence="1 2">Enr13</strain>
    </source>
</reference>